<proteinExistence type="predicted"/>
<dbReference type="Proteomes" id="UP000779508">
    <property type="component" value="Unassembled WGS sequence"/>
</dbReference>
<protein>
    <recommendedName>
        <fullName evidence="1">HEPN/Toprim N-terminal domain-containing protein</fullName>
    </recommendedName>
</protein>
<evidence type="ECO:0000259" key="1">
    <source>
        <dbReference type="Pfam" id="PF18871"/>
    </source>
</evidence>
<gene>
    <name evidence="2" type="ORF">KQI88_10870</name>
</gene>
<reference evidence="2 3" key="1">
    <citation type="submission" date="2021-06" db="EMBL/GenBank/DDBJ databases">
        <authorList>
            <person name="Sun Q."/>
            <person name="Li D."/>
        </authorList>
    </citation>
    <scope>NUCLEOTIDE SEQUENCE [LARGE SCALE GENOMIC DNA]</scope>
    <source>
        <strain evidence="2 3">MSJ-5</strain>
    </source>
</reference>
<dbReference type="InterPro" id="IPR041487">
    <property type="entry name" value="HEPN/Toprim-NTD1"/>
</dbReference>
<evidence type="ECO:0000313" key="3">
    <source>
        <dbReference type="Proteomes" id="UP000779508"/>
    </source>
</evidence>
<dbReference type="EMBL" id="JAHLQK010000004">
    <property type="protein sequence ID" value="MBU5676919.1"/>
    <property type="molecule type" value="Genomic_DNA"/>
</dbReference>
<dbReference type="Pfam" id="PF18871">
    <property type="entry name" value="HEPN_Toprim_N"/>
    <property type="match status" value="1"/>
</dbReference>
<accession>A0ABS6G3G9</accession>
<name>A0ABS6G3G9_9FIRM</name>
<keyword evidence="3" id="KW-1185">Reference proteome</keyword>
<sequence>MGSYATLTVGKYDLLLSKNCLADYLLIIFNKNDKVIEKDYYDDGEEYFRYMYKTSVKKAKQCLDILGYTLKNSKTRFDEYKCQLEFKLELDYEDNYEEAYKKFSYETWSKTVIDVANDLVQNGINYERIRRSLKNTSKIEDIDRYIILRSLEYDDESYFGMPYEMDPWFTIRIILESISDEAEIILDYTGLVDGGWYDSDHEIESFYDTKIIIMTEGKSDSKIISKSLEIMYPHLYHFYYFMDFDISKAQGSTNFLTHYIKAFIGAGISSQIIALFDNDAAAHNEILNFEKMEIPSNIKILTLPDIEIANDYPTIGPFNNQNANINGLACSIELFLGKNVLCDEDGKLVPVIWKGYIDRINKYQGEITNKDQVQQKFLHVIDQIKNKSLPAEDHDWSAMEKLLQMIFNAFQ</sequence>
<evidence type="ECO:0000313" key="2">
    <source>
        <dbReference type="EMBL" id="MBU5676919.1"/>
    </source>
</evidence>
<feature type="domain" description="HEPN/Toprim N-terminal" evidence="1">
    <location>
        <begin position="1"/>
        <end position="203"/>
    </location>
</feature>
<dbReference type="RefSeq" id="WP_216417253.1">
    <property type="nucleotide sequence ID" value="NZ_JAHLQK010000004.1"/>
</dbReference>
<organism evidence="2 3">
    <name type="scientific">Alkaliphilus flagellatus</name>
    <dbReference type="NCBI Taxonomy" id="2841507"/>
    <lineage>
        <taxon>Bacteria</taxon>
        <taxon>Bacillati</taxon>
        <taxon>Bacillota</taxon>
        <taxon>Clostridia</taxon>
        <taxon>Peptostreptococcales</taxon>
        <taxon>Natronincolaceae</taxon>
        <taxon>Alkaliphilus</taxon>
    </lineage>
</organism>
<comment type="caution">
    <text evidence="2">The sequence shown here is derived from an EMBL/GenBank/DDBJ whole genome shotgun (WGS) entry which is preliminary data.</text>
</comment>